<gene>
    <name evidence="9" type="ORF">K457DRAFT_69920</name>
</gene>
<dbReference type="GO" id="GO:0005507">
    <property type="term" value="F:copper ion binding"/>
    <property type="evidence" value="ECO:0007669"/>
    <property type="project" value="InterPro"/>
</dbReference>
<dbReference type="Pfam" id="PF07732">
    <property type="entry name" value="Cu-oxidase_3"/>
    <property type="match status" value="1"/>
</dbReference>
<evidence type="ECO:0000259" key="6">
    <source>
        <dbReference type="Pfam" id="PF00394"/>
    </source>
</evidence>
<dbReference type="InterPro" id="IPR011706">
    <property type="entry name" value="Cu-oxidase_C"/>
</dbReference>
<dbReference type="InterPro" id="IPR045087">
    <property type="entry name" value="Cu-oxidase_fam"/>
</dbReference>
<keyword evidence="5" id="KW-0472">Membrane</keyword>
<evidence type="ECO:0000256" key="2">
    <source>
        <dbReference type="ARBA" id="ARBA00022723"/>
    </source>
</evidence>
<evidence type="ECO:0000256" key="3">
    <source>
        <dbReference type="ARBA" id="ARBA00023002"/>
    </source>
</evidence>
<accession>A0A197K5R1</accession>
<dbReference type="AlphaFoldDB" id="A0A197K5R1"/>
<dbReference type="STRING" id="1314771.A0A197K5R1"/>
<keyword evidence="5" id="KW-0812">Transmembrane</keyword>
<dbReference type="PANTHER" id="PTHR11709">
    <property type="entry name" value="MULTI-COPPER OXIDASE"/>
    <property type="match status" value="1"/>
</dbReference>
<dbReference type="Gene3D" id="2.60.40.420">
    <property type="entry name" value="Cupredoxins - blue copper proteins"/>
    <property type="match status" value="3"/>
</dbReference>
<dbReference type="OrthoDB" id="2121828at2759"/>
<feature type="domain" description="Plastocyanin-like" evidence="8">
    <location>
        <begin position="89"/>
        <end position="201"/>
    </location>
</feature>
<dbReference type="InterPro" id="IPR001117">
    <property type="entry name" value="Cu-oxidase_2nd"/>
</dbReference>
<keyword evidence="4" id="KW-0186">Copper</keyword>
<evidence type="ECO:0000259" key="7">
    <source>
        <dbReference type="Pfam" id="PF07731"/>
    </source>
</evidence>
<protein>
    <submittedName>
        <fullName evidence="9">Multicopper oxidase</fullName>
    </submittedName>
</protein>
<name>A0A197K5R1_9FUNG</name>
<evidence type="ECO:0000256" key="5">
    <source>
        <dbReference type="SAM" id="Phobius"/>
    </source>
</evidence>
<evidence type="ECO:0000313" key="9">
    <source>
        <dbReference type="EMBL" id="OAQ32815.1"/>
    </source>
</evidence>
<keyword evidence="3" id="KW-0560">Oxidoreductase</keyword>
<dbReference type="Pfam" id="PF00394">
    <property type="entry name" value="Cu-oxidase"/>
    <property type="match status" value="1"/>
</dbReference>
<proteinExistence type="inferred from homology"/>
<keyword evidence="5" id="KW-1133">Transmembrane helix</keyword>
<dbReference type="PROSITE" id="PS00080">
    <property type="entry name" value="MULTICOPPER_OXIDASE2"/>
    <property type="match status" value="1"/>
</dbReference>
<dbReference type="InterPro" id="IPR002355">
    <property type="entry name" value="Cu_oxidase_Cu_BS"/>
</dbReference>
<dbReference type="SUPFAM" id="SSF49503">
    <property type="entry name" value="Cupredoxins"/>
    <property type="match status" value="3"/>
</dbReference>
<dbReference type="CDD" id="cd13857">
    <property type="entry name" value="CuRO_1_Diphenol_Ox"/>
    <property type="match status" value="1"/>
</dbReference>
<evidence type="ECO:0000256" key="1">
    <source>
        <dbReference type="ARBA" id="ARBA00010609"/>
    </source>
</evidence>
<evidence type="ECO:0000259" key="8">
    <source>
        <dbReference type="Pfam" id="PF07732"/>
    </source>
</evidence>
<feature type="domain" description="Plastocyanin-like" evidence="7">
    <location>
        <begin position="427"/>
        <end position="556"/>
    </location>
</feature>
<reference evidence="9 10" key="1">
    <citation type="submission" date="2016-05" db="EMBL/GenBank/DDBJ databases">
        <title>Genome sequencing reveals origins of a unique bacterial endosymbiosis in the earliest lineages of terrestrial Fungi.</title>
        <authorList>
            <consortium name="DOE Joint Genome Institute"/>
            <person name="Uehling J."/>
            <person name="Gryganskyi A."/>
            <person name="Hameed K."/>
            <person name="Tschaplinski T."/>
            <person name="Misztal P."/>
            <person name="Wu S."/>
            <person name="Desiro A."/>
            <person name="Vande Pol N."/>
            <person name="Du Z.-Y."/>
            <person name="Zienkiewicz A."/>
            <person name="Zienkiewicz K."/>
            <person name="Morin E."/>
            <person name="Tisserant E."/>
            <person name="Splivallo R."/>
            <person name="Hainaut M."/>
            <person name="Henrissat B."/>
            <person name="Ohm R."/>
            <person name="Kuo A."/>
            <person name="Yan J."/>
            <person name="Lipzen A."/>
            <person name="Nolan M."/>
            <person name="Labutti K."/>
            <person name="Barry K."/>
            <person name="Goldstein A."/>
            <person name="Labbe J."/>
            <person name="Schadt C."/>
            <person name="Tuskan G."/>
            <person name="Grigoriev I."/>
            <person name="Martin F."/>
            <person name="Vilgalys R."/>
            <person name="Bonito G."/>
        </authorList>
    </citation>
    <scope>NUCLEOTIDE SEQUENCE [LARGE SCALE GENOMIC DNA]</scope>
    <source>
        <strain evidence="9 10">AG-77</strain>
    </source>
</reference>
<comment type="similarity">
    <text evidence="1">Belongs to the multicopper oxidase family.</text>
</comment>
<keyword evidence="10" id="KW-1185">Reference proteome</keyword>
<dbReference type="Pfam" id="PF07731">
    <property type="entry name" value="Cu-oxidase_2"/>
    <property type="match status" value="1"/>
</dbReference>
<dbReference type="PROSITE" id="PS00079">
    <property type="entry name" value="MULTICOPPER_OXIDASE1"/>
    <property type="match status" value="1"/>
</dbReference>
<keyword evidence="2" id="KW-0479">Metal-binding</keyword>
<dbReference type="Proteomes" id="UP000078512">
    <property type="component" value="Unassembled WGS sequence"/>
</dbReference>
<feature type="transmembrane region" description="Helical" evidence="5">
    <location>
        <begin position="17"/>
        <end position="38"/>
    </location>
</feature>
<dbReference type="InterPro" id="IPR011707">
    <property type="entry name" value="Cu-oxidase-like_N"/>
</dbReference>
<dbReference type="InterPro" id="IPR033138">
    <property type="entry name" value="Cu_oxidase_CS"/>
</dbReference>
<dbReference type="InterPro" id="IPR008972">
    <property type="entry name" value="Cupredoxin"/>
</dbReference>
<evidence type="ECO:0000313" key="10">
    <source>
        <dbReference type="Proteomes" id="UP000078512"/>
    </source>
</evidence>
<dbReference type="EMBL" id="KV442023">
    <property type="protein sequence ID" value="OAQ32815.1"/>
    <property type="molecule type" value="Genomic_DNA"/>
</dbReference>
<organism evidence="9 10">
    <name type="scientific">Linnemannia elongata AG-77</name>
    <dbReference type="NCBI Taxonomy" id="1314771"/>
    <lineage>
        <taxon>Eukaryota</taxon>
        <taxon>Fungi</taxon>
        <taxon>Fungi incertae sedis</taxon>
        <taxon>Mucoromycota</taxon>
        <taxon>Mortierellomycotina</taxon>
        <taxon>Mortierellomycetes</taxon>
        <taxon>Mortierellales</taxon>
        <taxon>Mortierellaceae</taxon>
        <taxon>Linnemannia</taxon>
    </lineage>
</organism>
<evidence type="ECO:0000256" key="4">
    <source>
        <dbReference type="ARBA" id="ARBA00023008"/>
    </source>
</evidence>
<sequence>MTPWLDSRKPEYKYRRVLVITSVLAITTLILSLTLLIIDRLRPQDSSSLWDHSSYDIKDDPWEYNLSKNNFTISRVPATRYYEWTISQQVTAPDGFERPMLLVNGKFPGPLVEANAGDRIVVKVTNDMVNGTAIHWHGMFQNGTNWMDGTTGVTQCPIPPGQSFTYNFTVANQWGTYWWHAHAASQYVDGIVGPLIIHSPDEPHLDKYDQDLIMMVSDHYHTDSASLVAWYLSTASEGVEPVPDNGLINGRNSFDCSLATEALIRIINTGSFADFKVSVDEHELEVIEADGVDMVPVKVERVPIHVAQRYSVLLVADQSKGGGEGFWIRAEMNTNCFNVENPALDPSVKAILRTSGMAPQEIPTSKDWEESAWSPHCDDLKTEMLKPFFARVAPQADIQVVLEMSFQTITRDRVNMGYVNKTSWRPQLNNPTLLQAVEGDGGGVNSAIVFDESQLVVTLETIQTVELVVNNLDEGAHPFHLHGHIFFVVATGDGSYMPGRSELRTENPLRRDTVTIPPYGYVVLRFVSDNPGLWAFHCHIDWHMAAGLMMQFLTLPSQVKVRKYRWDF</sequence>
<dbReference type="PANTHER" id="PTHR11709:SF414">
    <property type="entry name" value="ADR239WP"/>
    <property type="match status" value="1"/>
</dbReference>
<feature type="domain" description="Plastocyanin-like" evidence="6">
    <location>
        <begin position="212"/>
        <end position="353"/>
    </location>
</feature>
<dbReference type="GO" id="GO:0016491">
    <property type="term" value="F:oxidoreductase activity"/>
    <property type="evidence" value="ECO:0007669"/>
    <property type="project" value="UniProtKB-KW"/>
</dbReference>
<dbReference type="CDD" id="cd13910">
    <property type="entry name" value="CuRO_3_MCO_like_4"/>
    <property type="match status" value="1"/>
</dbReference>